<feature type="region of interest" description="Disordered" evidence="2">
    <location>
        <begin position="1"/>
        <end position="24"/>
    </location>
</feature>
<reference evidence="3" key="1">
    <citation type="journal article" date="2017" name="PeerJ">
        <title>lastomes of the green algae Hydrodictyon reticulatum and Pediastrum duplex (Sphaeropleales, Chlorophyceae).</title>
        <authorList>
            <person name="McManus H.A."/>
            <person name="Sanchez D."/>
            <person name="Karol K.G."/>
        </authorList>
    </citation>
    <scope>NUCLEOTIDE SEQUENCE</scope>
</reference>
<evidence type="ECO:0000256" key="1">
    <source>
        <dbReference type="SAM" id="Coils"/>
    </source>
</evidence>
<dbReference type="EMBL" id="KY114065">
    <property type="protein sequence ID" value="AQU64541.1"/>
    <property type="molecule type" value="Genomic_DNA"/>
</dbReference>
<evidence type="ECO:0000256" key="2">
    <source>
        <dbReference type="SAM" id="MobiDB-lite"/>
    </source>
</evidence>
<feature type="compositionally biased region" description="Low complexity" evidence="2">
    <location>
        <begin position="1"/>
        <end position="10"/>
    </location>
</feature>
<accession>A0A1W5RN32</accession>
<feature type="coiled-coil region" evidence="1">
    <location>
        <begin position="47"/>
        <end position="74"/>
    </location>
</feature>
<organism evidence="3">
    <name type="scientific">Hydrodictyon reticulatum</name>
    <name type="common">Water net</name>
    <name type="synonym">Conferva reticulatum</name>
    <dbReference type="NCBI Taxonomy" id="3107"/>
    <lineage>
        <taxon>Eukaryota</taxon>
        <taxon>Viridiplantae</taxon>
        <taxon>Chlorophyta</taxon>
        <taxon>core chlorophytes</taxon>
        <taxon>Chlorophyceae</taxon>
        <taxon>CS clade</taxon>
        <taxon>Sphaeropleales</taxon>
        <taxon>Hydrodictyaceae</taxon>
        <taxon>Hydrodictyon</taxon>
    </lineage>
</organism>
<keyword evidence="3" id="KW-0150">Chloroplast</keyword>
<keyword evidence="3" id="KW-0934">Plastid</keyword>
<feature type="region of interest" description="Disordered" evidence="2">
    <location>
        <begin position="148"/>
        <end position="193"/>
    </location>
</feature>
<feature type="compositionally biased region" description="Basic and acidic residues" evidence="2">
    <location>
        <begin position="154"/>
        <end position="163"/>
    </location>
</feature>
<keyword evidence="1" id="KW-0175">Coiled coil</keyword>
<dbReference type="AlphaFoldDB" id="A0A1W5RN32"/>
<protein>
    <submittedName>
        <fullName evidence="3">Uncharacterized protein</fullName>
    </submittedName>
</protein>
<dbReference type="GeneID" id="32880271"/>
<geneLocation type="chloroplast" evidence="3"/>
<dbReference type="RefSeq" id="YP_009364153.1">
    <property type="nucleotide sequence ID" value="NC_034655.1"/>
</dbReference>
<feature type="compositionally biased region" description="Basic and acidic residues" evidence="2">
    <location>
        <begin position="175"/>
        <end position="189"/>
    </location>
</feature>
<evidence type="ECO:0000313" key="3">
    <source>
        <dbReference type="EMBL" id="AQU64541.1"/>
    </source>
</evidence>
<gene>
    <name evidence="3" type="primary">orf219</name>
</gene>
<proteinExistence type="predicted"/>
<name>A0A1W5RN32_HYDRE</name>
<sequence>MRSDAQLSKAKQSKAKEMAAKKERHMSTLLHSRFSACVFRFCGAAKRRTAKEAKQSKEAAVKNTKQRRSLLQSEASACKELGGSLCCSFASAKPMRRKQNKECKDEERKQSYFFPFLCSFASPCLLRIGFAEAKKRFSFDEKRRHRLRRSRCRSQSERAEASAKQRSGSASPKSEGAEQSKKEQNEGVKKQRRKKGCLFISSHASSLQSCSSLHKTKKF</sequence>